<reference evidence="1 2" key="1">
    <citation type="submission" date="2015-06" db="EMBL/GenBank/DDBJ databases">
        <title>Draft genome sequencing of a biphenyl-degrading bacterium, Janthinobacterium lividum MEG1.</title>
        <authorList>
            <person name="Shimodaira J."/>
            <person name="Hatta T."/>
        </authorList>
    </citation>
    <scope>NUCLEOTIDE SEQUENCE [LARGE SCALE GENOMIC DNA]</scope>
    <source>
        <strain evidence="1 2">MEG1</strain>
    </source>
</reference>
<dbReference type="AlphaFoldDB" id="A0A1S1UA48"/>
<gene>
    <name evidence="1" type="ORF">AKG95_08650</name>
</gene>
<comment type="caution">
    <text evidence="1">The sequence shown here is derived from an EMBL/GenBank/DDBJ whole genome shotgun (WGS) entry which is preliminary data.</text>
</comment>
<evidence type="ECO:0000313" key="2">
    <source>
        <dbReference type="Proteomes" id="UP000179840"/>
    </source>
</evidence>
<dbReference type="EMBL" id="LFKP01000005">
    <property type="protein sequence ID" value="OHV97312.1"/>
    <property type="molecule type" value="Genomic_DNA"/>
</dbReference>
<proteinExistence type="predicted"/>
<dbReference type="Proteomes" id="UP000179840">
    <property type="component" value="Unassembled WGS sequence"/>
</dbReference>
<organism evidence="1 2">
    <name type="scientific">Janthinobacterium lividum</name>
    <dbReference type="NCBI Taxonomy" id="29581"/>
    <lineage>
        <taxon>Bacteria</taxon>
        <taxon>Pseudomonadati</taxon>
        <taxon>Pseudomonadota</taxon>
        <taxon>Betaproteobacteria</taxon>
        <taxon>Burkholderiales</taxon>
        <taxon>Oxalobacteraceae</taxon>
        <taxon>Janthinobacterium</taxon>
    </lineage>
</organism>
<evidence type="ECO:0008006" key="3">
    <source>
        <dbReference type="Google" id="ProtNLM"/>
    </source>
</evidence>
<dbReference type="RefSeq" id="WP_071076442.1">
    <property type="nucleotide sequence ID" value="NZ_LFKP01000005.1"/>
</dbReference>
<evidence type="ECO:0000313" key="1">
    <source>
        <dbReference type="EMBL" id="OHV97312.1"/>
    </source>
</evidence>
<accession>A0A1S1UA48</accession>
<name>A0A1S1UA48_9BURK</name>
<sequence>MLAAQGAHFRVQIGLALEADADQVRGRFIASQARRDRSRAPADLYAGYPSRHQLPAKVRAFVNFLGQQLQPEAATAAESG</sequence>
<protein>
    <recommendedName>
        <fullName evidence="3">LysR family transcriptional regulator</fullName>
    </recommendedName>
</protein>
<dbReference type="Gene3D" id="3.40.190.290">
    <property type="match status" value="1"/>
</dbReference>